<organism evidence="1">
    <name type="scientific">Zea mays</name>
    <name type="common">Maize</name>
    <dbReference type="NCBI Taxonomy" id="4577"/>
    <lineage>
        <taxon>Eukaryota</taxon>
        <taxon>Viridiplantae</taxon>
        <taxon>Streptophyta</taxon>
        <taxon>Embryophyta</taxon>
        <taxon>Tracheophyta</taxon>
        <taxon>Spermatophyta</taxon>
        <taxon>Magnoliopsida</taxon>
        <taxon>Liliopsida</taxon>
        <taxon>Poales</taxon>
        <taxon>Poaceae</taxon>
        <taxon>PACMAD clade</taxon>
        <taxon>Panicoideae</taxon>
        <taxon>Andropogonodae</taxon>
        <taxon>Andropogoneae</taxon>
        <taxon>Tripsacinae</taxon>
        <taxon>Zea</taxon>
    </lineage>
</organism>
<proteinExistence type="predicted"/>
<gene>
    <name evidence="1" type="ORF">ZEAMMB73_Zm00001d013492</name>
</gene>
<evidence type="ECO:0000313" key="1">
    <source>
        <dbReference type="EMBL" id="AQK63671.1"/>
    </source>
</evidence>
<accession>A0A1D6GJY7</accession>
<dbReference type="EMBL" id="CM000781">
    <property type="protein sequence ID" value="AQK63677.1"/>
    <property type="molecule type" value="Genomic_DNA"/>
</dbReference>
<dbReference type="EMBL" id="CM000781">
    <property type="protein sequence ID" value="AQK63666.1"/>
    <property type="molecule type" value="Genomic_DNA"/>
</dbReference>
<protein>
    <submittedName>
        <fullName evidence="1">Ethylene-insensitive protein 2</fullName>
    </submittedName>
</protein>
<sequence>MCTVFLMPPPADFGGLPALRMPPLFLAGVVHSPRLPRLTAHRHHPAASISVCDALAHPCSPPWSLAHREFSWQGNSKRKRGEFWNKRWLGLNC</sequence>
<dbReference type="AlphaFoldDB" id="A0A1D6GJY7"/>
<dbReference type="EMBL" id="CM000781">
    <property type="protein sequence ID" value="AQK63671.1"/>
    <property type="molecule type" value="Genomic_DNA"/>
</dbReference>
<reference evidence="1" key="1">
    <citation type="submission" date="2015-12" db="EMBL/GenBank/DDBJ databases">
        <title>Update maize B73 reference genome by single molecule sequencing technologies.</title>
        <authorList>
            <consortium name="Maize Genome Sequencing Project"/>
            <person name="Ware D."/>
        </authorList>
    </citation>
    <scope>NUCLEOTIDE SEQUENCE</scope>
    <source>
        <tissue evidence="1">Seedling</tissue>
    </source>
</reference>
<name>A0A1D6GJY7_MAIZE</name>